<reference evidence="1 2" key="1">
    <citation type="submission" date="2009-02" db="EMBL/GenBank/DDBJ databases">
        <title>Sequencing of the draft genome and assembly of Lutiella nitroferrum 2002.</title>
        <authorList>
            <consortium name="US DOE Joint Genome Institute (JGI-PGF)"/>
            <person name="Lucas S."/>
            <person name="Copeland A."/>
            <person name="Lapidus A."/>
            <person name="Glavina del Rio T."/>
            <person name="Tice H."/>
            <person name="Bruce D."/>
            <person name="Goodwin L."/>
            <person name="Pitluck S."/>
            <person name="Larimer F."/>
            <person name="Land M.L."/>
            <person name="Hauser L."/>
            <person name="Coates J.D."/>
        </authorList>
    </citation>
    <scope>NUCLEOTIDE SEQUENCE [LARGE SCALE GENOMIC DNA]</scope>
    <source>
        <strain evidence="1 2">2002</strain>
    </source>
</reference>
<dbReference type="EMBL" id="ACIS01000009">
    <property type="protein sequence ID" value="EEG07334.1"/>
    <property type="molecule type" value="Genomic_DNA"/>
</dbReference>
<sequence>MKFHYINVHNVNELVPLWAIDPFALARHLEDLFSTEQGRKLVPTGSALYEPLNFWIEVDALALPPTVRVCTPDYNVNLNGHLIVSCSSIAHERAQIDVPLNPIFKGYEGLSGTYSVYLHSFQTEVPLGYVGMTKQRWFDRYAQHISSARSGSPLLFHQALRQHLVAEVLHKVFFCELDHDSALEHEEEFVGMFGLYPLGLNMIPGGRAGFAYLAKLGMNARSAEARDSLVEQLSACESVEGRPNPLCAARWATDSAFVERVVCGHSGRLTVEQVHLIRLGASFGKSLSDLVRESSARNIRQVKNVLAGRTYGRIKQGD</sequence>
<dbReference type="eggNOG" id="ENOG502ZAAW">
    <property type="taxonomic scope" value="Bacteria"/>
</dbReference>
<evidence type="ECO:0000313" key="1">
    <source>
        <dbReference type="EMBL" id="EEG07334.1"/>
    </source>
</evidence>
<protein>
    <recommendedName>
        <fullName evidence="3">GIY-YIG domain-containing protein</fullName>
    </recommendedName>
</protein>
<dbReference type="RefSeq" id="WP_008955174.1">
    <property type="nucleotide sequence ID" value="NZ_ACIS01000009.1"/>
</dbReference>
<evidence type="ECO:0000313" key="2">
    <source>
        <dbReference type="Proteomes" id="UP000003165"/>
    </source>
</evidence>
<name>B9Z719_9NEIS</name>
<accession>B9Z719</accession>
<keyword evidence="2" id="KW-1185">Reference proteome</keyword>
<evidence type="ECO:0008006" key="3">
    <source>
        <dbReference type="Google" id="ProtNLM"/>
    </source>
</evidence>
<organism evidence="1 2">
    <name type="scientific">Pseudogulbenkiania ferrooxidans 2002</name>
    <dbReference type="NCBI Taxonomy" id="279714"/>
    <lineage>
        <taxon>Bacteria</taxon>
        <taxon>Pseudomonadati</taxon>
        <taxon>Pseudomonadota</taxon>
        <taxon>Betaproteobacteria</taxon>
        <taxon>Neisseriales</taxon>
        <taxon>Chromobacteriaceae</taxon>
        <taxon>Pseudogulbenkiania</taxon>
    </lineage>
</organism>
<gene>
    <name evidence="1" type="ORF">FuraDRAFT_3155</name>
</gene>
<comment type="caution">
    <text evidence="1">The sequence shown here is derived from an EMBL/GenBank/DDBJ whole genome shotgun (WGS) entry which is preliminary data.</text>
</comment>
<dbReference type="Proteomes" id="UP000003165">
    <property type="component" value="Unassembled WGS sequence"/>
</dbReference>
<dbReference type="AlphaFoldDB" id="B9Z719"/>
<proteinExistence type="predicted"/>